<keyword evidence="2" id="KW-1185">Reference proteome</keyword>
<evidence type="ECO:0000313" key="1">
    <source>
        <dbReference type="EMBL" id="CAG8482730.1"/>
    </source>
</evidence>
<comment type="caution">
    <text evidence="1">The sequence shown here is derived from an EMBL/GenBank/DDBJ whole genome shotgun (WGS) entry which is preliminary data.</text>
</comment>
<proteinExistence type="predicted"/>
<evidence type="ECO:0000313" key="2">
    <source>
        <dbReference type="Proteomes" id="UP000789920"/>
    </source>
</evidence>
<gene>
    <name evidence="1" type="ORF">RPERSI_LOCUS1048</name>
</gene>
<accession>A0ACA9KN85</accession>
<protein>
    <submittedName>
        <fullName evidence="1">35595_t:CDS:1</fullName>
    </submittedName>
</protein>
<organism evidence="1 2">
    <name type="scientific">Racocetra persica</name>
    <dbReference type="NCBI Taxonomy" id="160502"/>
    <lineage>
        <taxon>Eukaryota</taxon>
        <taxon>Fungi</taxon>
        <taxon>Fungi incertae sedis</taxon>
        <taxon>Mucoromycota</taxon>
        <taxon>Glomeromycotina</taxon>
        <taxon>Glomeromycetes</taxon>
        <taxon>Diversisporales</taxon>
        <taxon>Gigasporaceae</taxon>
        <taxon>Racocetra</taxon>
    </lineage>
</organism>
<dbReference type="Proteomes" id="UP000789920">
    <property type="component" value="Unassembled WGS sequence"/>
</dbReference>
<reference evidence="1" key="1">
    <citation type="submission" date="2021-06" db="EMBL/GenBank/DDBJ databases">
        <authorList>
            <person name="Kallberg Y."/>
            <person name="Tangrot J."/>
            <person name="Rosling A."/>
        </authorList>
    </citation>
    <scope>NUCLEOTIDE SEQUENCE</scope>
    <source>
        <strain evidence="1">MA461A</strain>
    </source>
</reference>
<sequence length="245" mass="26837">MATLGPTGTPRPTSSPASPAQPKSQDETSRVGIICAVSLAAFIIFIISVITVRYILRQRRHDIRYGMSSAKIEASGLPENDNPTGHGDPRRKIRAERQKSNLIHGSGLGQPPIHPGPTYPGPTYPGPTYPGPTYPGPTYPGPTYPGPIYPSPRNNSQYNEQGEDNNILRIASDEGGRNDGSRNYGPSEDDILRVPSERESMNETMRLAQEALRTKSKEENPRESRQVLTFSGNTEIDTNLKDITQ</sequence>
<dbReference type="EMBL" id="CAJVQC010000866">
    <property type="protein sequence ID" value="CAG8482730.1"/>
    <property type="molecule type" value="Genomic_DNA"/>
</dbReference>
<name>A0ACA9KN85_9GLOM</name>